<reference evidence="2 3" key="1">
    <citation type="journal article" date="2014" name="Agronomy (Basel)">
        <title>A Draft Genome Sequence for Ensete ventricosum, the Drought-Tolerant Tree Against Hunger.</title>
        <authorList>
            <person name="Harrison J."/>
            <person name="Moore K.A."/>
            <person name="Paszkiewicz K."/>
            <person name="Jones T."/>
            <person name="Grant M."/>
            <person name="Ambacheew D."/>
            <person name="Muzemil S."/>
            <person name="Studholme D.J."/>
        </authorList>
    </citation>
    <scope>NUCLEOTIDE SEQUENCE [LARGE SCALE GENOMIC DNA]</scope>
</reference>
<feature type="region of interest" description="Disordered" evidence="1">
    <location>
        <begin position="33"/>
        <end position="64"/>
    </location>
</feature>
<dbReference type="Proteomes" id="UP000287651">
    <property type="component" value="Unassembled WGS sequence"/>
</dbReference>
<dbReference type="AlphaFoldDB" id="A0A426ZQ76"/>
<name>A0A426ZQ76_ENSVE</name>
<dbReference type="EMBL" id="AMZH03005557">
    <property type="protein sequence ID" value="RRT66118.1"/>
    <property type="molecule type" value="Genomic_DNA"/>
</dbReference>
<sequence>MAALRLWTGESSRAWEDMGAALLPPQWSSHNRGVGAVGAADHSQLSGGGLDMDGPRSFDCSTLP</sequence>
<accession>A0A426ZQ76</accession>
<comment type="caution">
    <text evidence="2">The sequence shown here is derived from an EMBL/GenBank/DDBJ whole genome shotgun (WGS) entry which is preliminary data.</text>
</comment>
<evidence type="ECO:0000313" key="3">
    <source>
        <dbReference type="Proteomes" id="UP000287651"/>
    </source>
</evidence>
<gene>
    <name evidence="2" type="ORF">B296_00018403</name>
</gene>
<protein>
    <submittedName>
        <fullName evidence="2">Uncharacterized protein</fullName>
    </submittedName>
</protein>
<evidence type="ECO:0000313" key="2">
    <source>
        <dbReference type="EMBL" id="RRT66118.1"/>
    </source>
</evidence>
<evidence type="ECO:0000256" key="1">
    <source>
        <dbReference type="SAM" id="MobiDB-lite"/>
    </source>
</evidence>
<organism evidence="2 3">
    <name type="scientific">Ensete ventricosum</name>
    <name type="common">Abyssinian banana</name>
    <name type="synonym">Musa ensete</name>
    <dbReference type="NCBI Taxonomy" id="4639"/>
    <lineage>
        <taxon>Eukaryota</taxon>
        <taxon>Viridiplantae</taxon>
        <taxon>Streptophyta</taxon>
        <taxon>Embryophyta</taxon>
        <taxon>Tracheophyta</taxon>
        <taxon>Spermatophyta</taxon>
        <taxon>Magnoliopsida</taxon>
        <taxon>Liliopsida</taxon>
        <taxon>Zingiberales</taxon>
        <taxon>Musaceae</taxon>
        <taxon>Ensete</taxon>
    </lineage>
</organism>
<proteinExistence type="predicted"/>